<dbReference type="SUPFAM" id="SSF54909">
    <property type="entry name" value="Dimeric alpha+beta barrel"/>
    <property type="match status" value="1"/>
</dbReference>
<protein>
    <recommendedName>
        <fullName evidence="1">ABM domain-containing protein</fullName>
    </recommendedName>
</protein>
<dbReference type="Gene3D" id="3.30.70.100">
    <property type="match status" value="1"/>
</dbReference>
<dbReference type="InterPro" id="IPR011008">
    <property type="entry name" value="Dimeric_a/b-barrel"/>
</dbReference>
<sequence>MTVVRMHQYKVDPERFQEFLDRRTAAIDAIREAHPGLIETRLTRLEDGTYTDVWRWDSIQHMGAAAAQLAAFPEAPAAMSMTSDATAVNGEIIDER</sequence>
<organism evidence="2 3">
    <name type="scientific">Phytoactinopolyspora halotolerans</name>
    <dbReference type="NCBI Taxonomy" id="1981512"/>
    <lineage>
        <taxon>Bacteria</taxon>
        <taxon>Bacillati</taxon>
        <taxon>Actinomycetota</taxon>
        <taxon>Actinomycetes</taxon>
        <taxon>Jiangellales</taxon>
        <taxon>Jiangellaceae</taxon>
        <taxon>Phytoactinopolyspora</taxon>
    </lineage>
</organism>
<evidence type="ECO:0000259" key="1">
    <source>
        <dbReference type="Pfam" id="PF03992"/>
    </source>
</evidence>
<dbReference type="AlphaFoldDB" id="A0A6L9SGE1"/>
<dbReference type="InterPro" id="IPR007138">
    <property type="entry name" value="ABM_dom"/>
</dbReference>
<accession>A0A6L9SGE1</accession>
<dbReference type="EMBL" id="JAAGOA010000030">
    <property type="protein sequence ID" value="NEE04213.1"/>
    <property type="molecule type" value="Genomic_DNA"/>
</dbReference>
<proteinExistence type="predicted"/>
<name>A0A6L9SGE1_9ACTN</name>
<dbReference type="RefSeq" id="WP_163744547.1">
    <property type="nucleotide sequence ID" value="NZ_JAAGOA010000030.1"/>
</dbReference>
<feature type="domain" description="ABM" evidence="1">
    <location>
        <begin position="3"/>
        <end position="64"/>
    </location>
</feature>
<reference evidence="2 3" key="1">
    <citation type="submission" date="2020-02" db="EMBL/GenBank/DDBJ databases">
        <authorList>
            <person name="Li X.-J."/>
            <person name="Han X.-M."/>
        </authorList>
    </citation>
    <scope>NUCLEOTIDE SEQUENCE [LARGE SCALE GENOMIC DNA]</scope>
    <source>
        <strain evidence="2 3">CCTCC AB 2017055</strain>
    </source>
</reference>
<gene>
    <name evidence="2" type="ORF">G1H10_28985</name>
</gene>
<dbReference type="Pfam" id="PF03992">
    <property type="entry name" value="ABM"/>
    <property type="match status" value="1"/>
</dbReference>
<evidence type="ECO:0000313" key="3">
    <source>
        <dbReference type="Proteomes" id="UP000475214"/>
    </source>
</evidence>
<keyword evidence="3" id="KW-1185">Reference proteome</keyword>
<dbReference type="Proteomes" id="UP000475214">
    <property type="component" value="Unassembled WGS sequence"/>
</dbReference>
<evidence type="ECO:0000313" key="2">
    <source>
        <dbReference type="EMBL" id="NEE04213.1"/>
    </source>
</evidence>
<comment type="caution">
    <text evidence="2">The sequence shown here is derived from an EMBL/GenBank/DDBJ whole genome shotgun (WGS) entry which is preliminary data.</text>
</comment>